<dbReference type="PROSITE" id="PS51005">
    <property type="entry name" value="NAC"/>
    <property type="match status" value="1"/>
</dbReference>
<sequence length="127" mass="13962">MEAAAGADGLLPGLKFDPRDDELVARYLLWRLQGQPLPLDGVILDDDPLSAPPWKLLEEHGRGVEAFFFADARAKNGKRSQQKRTVEGGGFWQGQHMCVDGEKLRVPDGGGVEEIAWRKAAVQRTPA</sequence>
<keyword evidence="7" id="KW-1185">Reference proteome</keyword>
<reference evidence="6 7" key="1">
    <citation type="submission" date="2019-11" db="EMBL/GenBank/DDBJ databases">
        <title>Whole genome sequence of Oryza granulata.</title>
        <authorList>
            <person name="Li W."/>
        </authorList>
    </citation>
    <scope>NUCLEOTIDE SEQUENCE [LARGE SCALE GENOMIC DNA]</scope>
    <source>
        <strain evidence="7">cv. Menghai</strain>
        <tissue evidence="6">Leaf</tissue>
    </source>
</reference>
<dbReference type="PANTHER" id="PTHR31719">
    <property type="entry name" value="NAC TRANSCRIPTION FACTOR 56"/>
    <property type="match status" value="1"/>
</dbReference>
<proteinExistence type="predicted"/>
<keyword evidence="2" id="KW-0238">DNA-binding</keyword>
<accession>A0A6G1EJE0</accession>
<dbReference type="OrthoDB" id="729519at2759"/>
<comment type="caution">
    <text evidence="6">The sequence shown here is derived from an EMBL/GenBank/DDBJ whole genome shotgun (WGS) entry which is preliminary data.</text>
</comment>
<dbReference type="GO" id="GO:0003677">
    <property type="term" value="F:DNA binding"/>
    <property type="evidence" value="ECO:0007669"/>
    <property type="project" value="UniProtKB-KW"/>
</dbReference>
<gene>
    <name evidence="6" type="ORF">E2562_014898</name>
</gene>
<keyword evidence="3" id="KW-0804">Transcription</keyword>
<evidence type="ECO:0000256" key="4">
    <source>
        <dbReference type="ARBA" id="ARBA00023242"/>
    </source>
</evidence>
<dbReference type="InterPro" id="IPR036093">
    <property type="entry name" value="NAC_dom_sf"/>
</dbReference>
<dbReference type="SUPFAM" id="SSF101941">
    <property type="entry name" value="NAC domain"/>
    <property type="match status" value="1"/>
</dbReference>
<protein>
    <recommendedName>
        <fullName evidence="5">NAC domain-containing protein</fullName>
    </recommendedName>
</protein>
<dbReference type="Proteomes" id="UP000479710">
    <property type="component" value="Unassembled WGS sequence"/>
</dbReference>
<evidence type="ECO:0000313" key="6">
    <source>
        <dbReference type="EMBL" id="KAF0924791.1"/>
    </source>
</evidence>
<evidence type="ECO:0000313" key="7">
    <source>
        <dbReference type="Proteomes" id="UP000479710"/>
    </source>
</evidence>
<dbReference type="AlphaFoldDB" id="A0A6G1EJE0"/>
<keyword evidence="4" id="KW-0539">Nucleus</keyword>
<keyword evidence="1" id="KW-0805">Transcription regulation</keyword>
<dbReference type="GO" id="GO:0006355">
    <property type="term" value="P:regulation of DNA-templated transcription"/>
    <property type="evidence" value="ECO:0007669"/>
    <property type="project" value="InterPro"/>
</dbReference>
<evidence type="ECO:0000256" key="2">
    <source>
        <dbReference type="ARBA" id="ARBA00023125"/>
    </source>
</evidence>
<feature type="domain" description="NAC" evidence="5">
    <location>
        <begin position="10"/>
        <end position="127"/>
    </location>
</feature>
<dbReference type="Gene3D" id="2.170.150.80">
    <property type="entry name" value="NAC domain"/>
    <property type="match status" value="1"/>
</dbReference>
<dbReference type="EMBL" id="SPHZ02000003">
    <property type="protein sequence ID" value="KAF0924791.1"/>
    <property type="molecule type" value="Genomic_DNA"/>
</dbReference>
<dbReference type="PANTHER" id="PTHR31719:SF88">
    <property type="entry name" value="OS07G0272700 PROTEIN"/>
    <property type="match status" value="1"/>
</dbReference>
<evidence type="ECO:0000259" key="5">
    <source>
        <dbReference type="PROSITE" id="PS51005"/>
    </source>
</evidence>
<evidence type="ECO:0000256" key="3">
    <source>
        <dbReference type="ARBA" id="ARBA00023163"/>
    </source>
</evidence>
<dbReference type="Pfam" id="PF02365">
    <property type="entry name" value="NAM"/>
    <property type="match status" value="1"/>
</dbReference>
<name>A0A6G1EJE0_9ORYZ</name>
<evidence type="ECO:0000256" key="1">
    <source>
        <dbReference type="ARBA" id="ARBA00023015"/>
    </source>
</evidence>
<dbReference type="InterPro" id="IPR003441">
    <property type="entry name" value="NAC-dom"/>
</dbReference>
<organism evidence="6 7">
    <name type="scientific">Oryza meyeriana var. granulata</name>
    <dbReference type="NCBI Taxonomy" id="110450"/>
    <lineage>
        <taxon>Eukaryota</taxon>
        <taxon>Viridiplantae</taxon>
        <taxon>Streptophyta</taxon>
        <taxon>Embryophyta</taxon>
        <taxon>Tracheophyta</taxon>
        <taxon>Spermatophyta</taxon>
        <taxon>Magnoliopsida</taxon>
        <taxon>Liliopsida</taxon>
        <taxon>Poales</taxon>
        <taxon>Poaceae</taxon>
        <taxon>BOP clade</taxon>
        <taxon>Oryzoideae</taxon>
        <taxon>Oryzeae</taxon>
        <taxon>Oryzinae</taxon>
        <taxon>Oryza</taxon>
        <taxon>Oryza meyeriana</taxon>
    </lineage>
</organism>